<dbReference type="PANTHER" id="PTHR42961">
    <property type="entry name" value="IRON-SULFUR PROTEIN NUBPL"/>
    <property type="match status" value="1"/>
</dbReference>
<evidence type="ECO:0000256" key="6">
    <source>
        <dbReference type="ARBA" id="ARBA00024036"/>
    </source>
</evidence>
<dbReference type="GO" id="GO:0140663">
    <property type="term" value="F:ATP-dependent FeS chaperone activity"/>
    <property type="evidence" value="ECO:0007669"/>
    <property type="project" value="InterPro"/>
</dbReference>
<dbReference type="GO" id="GO:0016226">
    <property type="term" value="P:iron-sulfur cluster assembly"/>
    <property type="evidence" value="ECO:0007669"/>
    <property type="project" value="InterPro"/>
</dbReference>
<name>A0A9P4Q2N9_9PEZI</name>
<dbReference type="Proteomes" id="UP000799441">
    <property type="component" value="Unassembled WGS sequence"/>
</dbReference>
<evidence type="ECO:0000256" key="4">
    <source>
        <dbReference type="ARBA" id="ARBA00023004"/>
    </source>
</evidence>
<keyword evidence="5" id="KW-0411">Iron-sulfur</keyword>
<dbReference type="GO" id="GO:0005739">
    <property type="term" value="C:mitochondrion"/>
    <property type="evidence" value="ECO:0007669"/>
    <property type="project" value="TreeGrafter"/>
</dbReference>
<gene>
    <name evidence="7" type="ORF">K431DRAFT_230885</name>
</gene>
<keyword evidence="4" id="KW-0408">Iron</keyword>
<sequence length="325" mass="34595">MVAPLSQSAVPFLRLPSPIRAYIFRFCFAPRSFSTSTCRAAGGHENPLGLPRSGTPPNLAARMKRGLPEKRPIPNVSRVVAVSSAKGGVGKSTIAINLALAAARQGIATGILDTDIYGPSIPTLLNLEGLEPELDPNNRLVPLTAYGLKAMSMGFLVPQDSPVAWRGLMVQKAMNQLLFEVSWPKLNLLILDLPPGTGDVQLTISQSLELSGAVIVSTPQDLALRDATRGIDFFKKVSVPILGMVQNMSTFTCTNCGHNHDIFGLDGAKRKCESMGVKLLGDIPLHPDICADADRGKPTVVANPDGPQAQAFTQVARELITSVGL</sequence>
<dbReference type="InterPro" id="IPR019591">
    <property type="entry name" value="Mrp/NBP35_ATP-bd"/>
</dbReference>
<evidence type="ECO:0000256" key="1">
    <source>
        <dbReference type="ARBA" id="ARBA00022723"/>
    </source>
</evidence>
<dbReference type="FunFam" id="3.40.50.300:FF:001278">
    <property type="entry name" value="Iron-sulfur cluster carrier protein"/>
    <property type="match status" value="1"/>
</dbReference>
<dbReference type="GO" id="GO:0032981">
    <property type="term" value="P:mitochondrial respiratory chain complex I assembly"/>
    <property type="evidence" value="ECO:0007669"/>
    <property type="project" value="TreeGrafter"/>
</dbReference>
<keyword evidence="3" id="KW-0067">ATP-binding</keyword>
<dbReference type="Gene3D" id="3.40.50.300">
    <property type="entry name" value="P-loop containing nucleotide triphosphate hydrolases"/>
    <property type="match status" value="1"/>
</dbReference>
<dbReference type="InterPro" id="IPR044304">
    <property type="entry name" value="NUBPL-like"/>
</dbReference>
<keyword evidence="7" id="KW-0378">Hydrolase</keyword>
<dbReference type="HAMAP" id="MF_02040">
    <property type="entry name" value="Mrp_NBP35"/>
    <property type="match status" value="1"/>
</dbReference>
<keyword evidence="8" id="KW-1185">Reference proteome</keyword>
<evidence type="ECO:0000313" key="8">
    <source>
        <dbReference type="Proteomes" id="UP000799441"/>
    </source>
</evidence>
<dbReference type="CDD" id="cd02037">
    <property type="entry name" value="Mrp_NBP35"/>
    <property type="match status" value="1"/>
</dbReference>
<dbReference type="GO" id="GO:0016787">
    <property type="term" value="F:hydrolase activity"/>
    <property type="evidence" value="ECO:0007669"/>
    <property type="project" value="UniProtKB-KW"/>
</dbReference>
<dbReference type="GO" id="GO:0051539">
    <property type="term" value="F:4 iron, 4 sulfur cluster binding"/>
    <property type="evidence" value="ECO:0007669"/>
    <property type="project" value="TreeGrafter"/>
</dbReference>
<dbReference type="EMBL" id="MU003825">
    <property type="protein sequence ID" value="KAF2718415.1"/>
    <property type="molecule type" value="Genomic_DNA"/>
</dbReference>
<dbReference type="GO" id="GO:0005524">
    <property type="term" value="F:ATP binding"/>
    <property type="evidence" value="ECO:0007669"/>
    <property type="project" value="UniProtKB-KW"/>
</dbReference>
<dbReference type="OrthoDB" id="1741334at2759"/>
<evidence type="ECO:0000256" key="2">
    <source>
        <dbReference type="ARBA" id="ARBA00022741"/>
    </source>
</evidence>
<dbReference type="GO" id="GO:0046872">
    <property type="term" value="F:metal ion binding"/>
    <property type="evidence" value="ECO:0007669"/>
    <property type="project" value="UniProtKB-KW"/>
</dbReference>
<dbReference type="InterPro" id="IPR033756">
    <property type="entry name" value="YlxH/NBP35"/>
</dbReference>
<evidence type="ECO:0000256" key="3">
    <source>
        <dbReference type="ARBA" id="ARBA00022840"/>
    </source>
</evidence>
<protein>
    <submittedName>
        <fullName evidence="7">P-loop containing nucleoside triphosphate hydrolase protein</fullName>
    </submittedName>
</protein>
<dbReference type="SUPFAM" id="SSF52540">
    <property type="entry name" value="P-loop containing nucleoside triphosphate hydrolases"/>
    <property type="match status" value="1"/>
</dbReference>
<keyword evidence="1" id="KW-0479">Metal-binding</keyword>
<dbReference type="InterPro" id="IPR027417">
    <property type="entry name" value="P-loop_NTPase"/>
</dbReference>
<reference evidence="7" key="1">
    <citation type="journal article" date="2020" name="Stud. Mycol.">
        <title>101 Dothideomycetes genomes: a test case for predicting lifestyles and emergence of pathogens.</title>
        <authorList>
            <person name="Haridas S."/>
            <person name="Albert R."/>
            <person name="Binder M."/>
            <person name="Bloem J."/>
            <person name="Labutti K."/>
            <person name="Salamov A."/>
            <person name="Andreopoulos B."/>
            <person name="Baker S."/>
            <person name="Barry K."/>
            <person name="Bills G."/>
            <person name="Bluhm B."/>
            <person name="Cannon C."/>
            <person name="Castanera R."/>
            <person name="Culley D."/>
            <person name="Daum C."/>
            <person name="Ezra D."/>
            <person name="Gonzalez J."/>
            <person name="Henrissat B."/>
            <person name="Kuo A."/>
            <person name="Liang C."/>
            <person name="Lipzen A."/>
            <person name="Lutzoni F."/>
            <person name="Magnuson J."/>
            <person name="Mondo S."/>
            <person name="Nolan M."/>
            <person name="Ohm R."/>
            <person name="Pangilinan J."/>
            <person name="Park H.-J."/>
            <person name="Ramirez L."/>
            <person name="Alfaro M."/>
            <person name="Sun H."/>
            <person name="Tritt A."/>
            <person name="Yoshinaga Y."/>
            <person name="Zwiers L.-H."/>
            <person name="Turgeon B."/>
            <person name="Goodwin S."/>
            <person name="Spatafora J."/>
            <person name="Crous P."/>
            <person name="Grigoriev I."/>
        </authorList>
    </citation>
    <scope>NUCLEOTIDE SEQUENCE</scope>
    <source>
        <strain evidence="7">CBS 116435</strain>
    </source>
</reference>
<comment type="caution">
    <text evidence="7">The sequence shown here is derived from an EMBL/GenBank/DDBJ whole genome shotgun (WGS) entry which is preliminary data.</text>
</comment>
<dbReference type="PANTHER" id="PTHR42961:SF2">
    <property type="entry name" value="IRON-SULFUR PROTEIN NUBPL"/>
    <property type="match status" value="1"/>
</dbReference>
<accession>A0A9P4Q2N9</accession>
<organism evidence="7 8">
    <name type="scientific">Polychaeton citri CBS 116435</name>
    <dbReference type="NCBI Taxonomy" id="1314669"/>
    <lineage>
        <taxon>Eukaryota</taxon>
        <taxon>Fungi</taxon>
        <taxon>Dikarya</taxon>
        <taxon>Ascomycota</taxon>
        <taxon>Pezizomycotina</taxon>
        <taxon>Dothideomycetes</taxon>
        <taxon>Dothideomycetidae</taxon>
        <taxon>Capnodiales</taxon>
        <taxon>Capnodiaceae</taxon>
        <taxon>Polychaeton</taxon>
    </lineage>
</organism>
<comment type="similarity">
    <text evidence="6">Belongs to the Mrp/NBP35 ATP-binding proteins family.</text>
</comment>
<dbReference type="AlphaFoldDB" id="A0A9P4Q2N9"/>
<keyword evidence="2" id="KW-0547">Nucleotide-binding</keyword>
<dbReference type="Pfam" id="PF10609">
    <property type="entry name" value="ParA"/>
    <property type="match status" value="1"/>
</dbReference>
<evidence type="ECO:0000256" key="5">
    <source>
        <dbReference type="ARBA" id="ARBA00023014"/>
    </source>
</evidence>
<proteinExistence type="inferred from homology"/>
<evidence type="ECO:0000313" key="7">
    <source>
        <dbReference type="EMBL" id="KAF2718415.1"/>
    </source>
</evidence>